<feature type="compositionally biased region" description="Polar residues" evidence="1">
    <location>
        <begin position="153"/>
        <end position="165"/>
    </location>
</feature>
<accession>A0A8H7BRD5</accession>
<evidence type="ECO:0000313" key="4">
    <source>
        <dbReference type="Proteomes" id="UP000605846"/>
    </source>
</evidence>
<evidence type="ECO:0000259" key="2">
    <source>
        <dbReference type="PROSITE" id="PS50033"/>
    </source>
</evidence>
<dbReference type="PANTHER" id="PTHR46424">
    <property type="entry name" value="UBX DOMAIN-CONTAINING PROTEIN 4"/>
    <property type="match status" value="1"/>
</dbReference>
<protein>
    <recommendedName>
        <fullName evidence="2">UBX domain-containing protein</fullName>
    </recommendedName>
</protein>
<proteinExistence type="predicted"/>
<dbReference type="OrthoDB" id="2445133at2759"/>
<feature type="region of interest" description="Disordered" evidence="1">
    <location>
        <begin position="297"/>
        <end position="352"/>
    </location>
</feature>
<reference evidence="3" key="1">
    <citation type="submission" date="2020-01" db="EMBL/GenBank/DDBJ databases">
        <title>Genome Sequencing of Three Apophysomyces-Like Fungal Strains Confirms a Novel Fungal Genus in the Mucoromycota with divergent Burkholderia-like Endosymbiotic Bacteria.</title>
        <authorList>
            <person name="Stajich J.E."/>
            <person name="Macias A.M."/>
            <person name="Carter-House D."/>
            <person name="Lovett B."/>
            <person name="Kasson L.R."/>
            <person name="Berry K."/>
            <person name="Grigoriev I."/>
            <person name="Chang Y."/>
            <person name="Spatafora J."/>
            <person name="Kasson M.T."/>
        </authorList>
    </citation>
    <scope>NUCLEOTIDE SEQUENCE</scope>
    <source>
        <strain evidence="3">NRRL A-21654</strain>
    </source>
</reference>
<dbReference type="PANTHER" id="PTHR46424:SF1">
    <property type="entry name" value="UBX DOMAIN-CONTAINING PROTEIN 4"/>
    <property type="match status" value="1"/>
</dbReference>
<gene>
    <name evidence="3" type="ORF">EC973_009207</name>
</gene>
<feature type="compositionally biased region" description="Basic and acidic residues" evidence="1">
    <location>
        <begin position="332"/>
        <end position="341"/>
    </location>
</feature>
<dbReference type="Gene3D" id="3.10.20.90">
    <property type="entry name" value="Phosphatidylinositol 3-kinase Catalytic Subunit, Chain A, domain 1"/>
    <property type="match status" value="1"/>
</dbReference>
<dbReference type="GO" id="GO:0036503">
    <property type="term" value="P:ERAD pathway"/>
    <property type="evidence" value="ECO:0007669"/>
    <property type="project" value="TreeGrafter"/>
</dbReference>
<feature type="compositionally biased region" description="Basic and acidic residues" evidence="1">
    <location>
        <begin position="52"/>
        <end position="110"/>
    </location>
</feature>
<dbReference type="InterPro" id="IPR029071">
    <property type="entry name" value="Ubiquitin-like_domsf"/>
</dbReference>
<dbReference type="Proteomes" id="UP000605846">
    <property type="component" value="Unassembled WGS sequence"/>
</dbReference>
<evidence type="ECO:0000313" key="3">
    <source>
        <dbReference type="EMBL" id="KAF7725875.1"/>
    </source>
</evidence>
<sequence>MLGTIKDFGTHEITKQDIIEKLNALNPDAMSANVSAATQPQEQPSGSNQGKSSDDSEDKLKKEKIKKQLEEAKKQRQEKERQEIREREIKRREEGKELQKAQQSIEDRQNKLYFAKLKKEKREDEEHRQKIREQIARDREEQMAERQRKKADANSTERSSSNPTPKTVRHHDESHLSIRQLDGSTMRRKFEATDKLAAVKRWIDQNRTDGDQPYKLLSQFPTRQFSIGDEEKTLRELDLCPSGTIIMKIVKNVSHAYSTNDGYGMVDYAYSAGGLVYNTVSSVGSTLFGIVSSFLPGEGNTTNQTPQDEGGQRLGRAPSTSTRGNVNTFRSSESDADKDYRGTYNGNSTNQE</sequence>
<dbReference type="GO" id="GO:0005783">
    <property type="term" value="C:endoplasmic reticulum"/>
    <property type="evidence" value="ECO:0007669"/>
    <property type="project" value="TreeGrafter"/>
</dbReference>
<organism evidence="3 4">
    <name type="scientific">Apophysomyces ossiformis</name>
    <dbReference type="NCBI Taxonomy" id="679940"/>
    <lineage>
        <taxon>Eukaryota</taxon>
        <taxon>Fungi</taxon>
        <taxon>Fungi incertae sedis</taxon>
        <taxon>Mucoromycota</taxon>
        <taxon>Mucoromycotina</taxon>
        <taxon>Mucoromycetes</taxon>
        <taxon>Mucorales</taxon>
        <taxon>Mucorineae</taxon>
        <taxon>Mucoraceae</taxon>
        <taxon>Apophysomyces</taxon>
    </lineage>
</organism>
<dbReference type="Pfam" id="PF00789">
    <property type="entry name" value="UBX"/>
    <property type="match status" value="1"/>
</dbReference>
<feature type="compositionally biased region" description="Basic and acidic residues" evidence="1">
    <location>
        <begin position="120"/>
        <end position="152"/>
    </location>
</feature>
<keyword evidence="4" id="KW-1185">Reference proteome</keyword>
<dbReference type="AlphaFoldDB" id="A0A8H7BRD5"/>
<evidence type="ECO:0000256" key="1">
    <source>
        <dbReference type="SAM" id="MobiDB-lite"/>
    </source>
</evidence>
<name>A0A8H7BRD5_9FUNG</name>
<dbReference type="PROSITE" id="PS50033">
    <property type="entry name" value="UBX"/>
    <property type="match status" value="1"/>
</dbReference>
<feature type="domain" description="UBX" evidence="2">
    <location>
        <begin position="169"/>
        <end position="247"/>
    </location>
</feature>
<dbReference type="EMBL" id="JABAYA010000088">
    <property type="protein sequence ID" value="KAF7725875.1"/>
    <property type="molecule type" value="Genomic_DNA"/>
</dbReference>
<dbReference type="SMART" id="SM00166">
    <property type="entry name" value="UBX"/>
    <property type="match status" value="1"/>
</dbReference>
<dbReference type="InterPro" id="IPR001012">
    <property type="entry name" value="UBX_dom"/>
</dbReference>
<feature type="compositionally biased region" description="Polar residues" evidence="1">
    <location>
        <begin position="318"/>
        <end position="331"/>
    </location>
</feature>
<comment type="caution">
    <text evidence="3">The sequence shown here is derived from an EMBL/GenBank/DDBJ whole genome shotgun (WGS) entry which is preliminary data.</text>
</comment>
<feature type="region of interest" description="Disordered" evidence="1">
    <location>
        <begin position="30"/>
        <end position="184"/>
    </location>
</feature>
<feature type="compositionally biased region" description="Polar residues" evidence="1">
    <location>
        <begin position="32"/>
        <end position="50"/>
    </location>
</feature>
<dbReference type="SUPFAM" id="SSF54236">
    <property type="entry name" value="Ubiquitin-like"/>
    <property type="match status" value="1"/>
</dbReference>